<dbReference type="EMBL" id="SZNT01000037">
    <property type="protein sequence ID" value="TKH14838.1"/>
    <property type="molecule type" value="Genomic_DNA"/>
</dbReference>
<gene>
    <name evidence="1" type="ORF">FC678_03905</name>
</gene>
<name>A0A9X8ZK72_9BACI</name>
<accession>A0A9X8ZK72</accession>
<evidence type="ECO:0000313" key="1">
    <source>
        <dbReference type="EMBL" id="TKH14838.1"/>
    </source>
</evidence>
<dbReference type="Proteomes" id="UP000309170">
    <property type="component" value="Unassembled WGS sequence"/>
</dbReference>
<evidence type="ECO:0000313" key="2">
    <source>
        <dbReference type="Proteomes" id="UP000309170"/>
    </source>
</evidence>
<comment type="caution">
    <text evidence="1">The sequence shown here is derived from an EMBL/GenBank/DDBJ whole genome shotgun (WGS) entry which is preliminary data.</text>
</comment>
<sequence>MITTKRGDVFLYPNDYYYRVNNWEPILYMLHQSLYAEEMVCAMSSELFHIPETKDLKGSREMHNHLIPASYHRVTAVGSAQRLKNGEQQQTIIETMTACIMNAETQDKKVREGLKIMEENARPEYIAFIKVIIKWQEQAESYLNQAKEALRTMGVSFPVGSEQQNY</sequence>
<protein>
    <submittedName>
        <fullName evidence="1">Uncharacterized protein</fullName>
    </submittedName>
</protein>
<organism evidence="1 2">
    <name type="scientific">Peribacillus simplex</name>
    <dbReference type="NCBI Taxonomy" id="1478"/>
    <lineage>
        <taxon>Bacteria</taxon>
        <taxon>Bacillati</taxon>
        <taxon>Bacillota</taxon>
        <taxon>Bacilli</taxon>
        <taxon>Bacillales</taxon>
        <taxon>Bacillaceae</taxon>
        <taxon>Peribacillus</taxon>
    </lineage>
</organism>
<proteinExistence type="predicted"/>
<reference evidence="1 2" key="1">
    <citation type="journal article" date="2019" name="Environ. Microbiol.">
        <title>An active ?-lactamase is a part of an orchestrated cell wall stress resistance network of Bacillus subtilis and related rhizosphere species.</title>
        <authorList>
            <person name="Bucher T."/>
            <person name="Keren-Paz A."/>
            <person name="Hausser J."/>
            <person name="Olender T."/>
            <person name="Cytryn E."/>
            <person name="Kolodkin-Gal I."/>
        </authorList>
    </citation>
    <scope>NUCLEOTIDE SEQUENCE [LARGE SCALE GENOMIC DNA]</scope>
    <source>
        <strain evidence="1 2">I4</strain>
    </source>
</reference>
<dbReference type="AlphaFoldDB" id="A0A9X8ZK72"/>